<dbReference type="RefSeq" id="WP_011111785.1">
    <property type="nucleotide sequence ID" value="NC_004757.1"/>
</dbReference>
<dbReference type="OrthoDB" id="9814375at2"/>
<dbReference type="KEGG" id="neu:NE1197"/>
<dbReference type="PANTHER" id="PTHR30024:SF46">
    <property type="entry name" value="ABC TRANSPORTER, SUBSTRATE-BINDING LIPOPROTEIN"/>
    <property type="match status" value="1"/>
</dbReference>
<dbReference type="AlphaFoldDB" id="Q82VA1"/>
<dbReference type="GeneID" id="87104376"/>
<dbReference type="InterPro" id="IPR027024">
    <property type="entry name" value="UCP027386_ABC_sbc_TM0202"/>
</dbReference>
<evidence type="ECO:0000313" key="2">
    <source>
        <dbReference type="Proteomes" id="UP000001416"/>
    </source>
</evidence>
<dbReference type="HOGENOM" id="CLU_062584_2_0_4"/>
<dbReference type="PANTHER" id="PTHR30024">
    <property type="entry name" value="ALIPHATIC SULFONATES-BINDING PROTEIN-RELATED"/>
    <property type="match status" value="1"/>
</dbReference>
<reference evidence="1 2" key="1">
    <citation type="journal article" date="2003" name="J. Bacteriol.">
        <title>Complete genome sequence of the ammonia-oxidizing bacterium and obligate chemolithoautotroph Nitrosomonas europaea.</title>
        <authorList>
            <person name="Chain P."/>
            <person name="Lamerdin J."/>
            <person name="Larimer F."/>
            <person name="Regala W."/>
            <person name="Land M."/>
            <person name="Hauser L."/>
            <person name="Hooper A."/>
            <person name="Klotz M."/>
            <person name="Norton J."/>
            <person name="Sayavedra-Soto L."/>
            <person name="Arciero D."/>
            <person name="Hommes N."/>
            <person name="Whittaker M."/>
            <person name="Arp D."/>
        </authorList>
    </citation>
    <scope>NUCLEOTIDE SEQUENCE [LARGE SCALE GENOMIC DNA]</scope>
    <source>
        <strain evidence="2">ATCC 19718 / CIP 103999 / KCTC 2705 / NBRC 14298</strain>
    </source>
</reference>
<dbReference type="Proteomes" id="UP000001416">
    <property type="component" value="Chromosome"/>
</dbReference>
<dbReference type="STRING" id="228410.NE1197"/>
<dbReference type="PhylomeDB" id="Q82VA1"/>
<dbReference type="EMBL" id="AL954747">
    <property type="protein sequence ID" value="CAD85108.1"/>
    <property type="molecule type" value="Genomic_DNA"/>
</dbReference>
<dbReference type="SUPFAM" id="SSF53850">
    <property type="entry name" value="Periplasmic binding protein-like II"/>
    <property type="match status" value="1"/>
</dbReference>
<accession>Q82VA1</accession>
<protein>
    <recommendedName>
        <fullName evidence="3">NitT/TauT family transport system substrate-binding protein</fullName>
    </recommendedName>
</protein>
<proteinExistence type="predicted"/>
<dbReference type="PIRSF" id="PIRSF027386">
    <property type="entry name" value="UCP027386_ABC_sbc_TM0202"/>
    <property type="match status" value="1"/>
</dbReference>
<evidence type="ECO:0008006" key="3">
    <source>
        <dbReference type="Google" id="ProtNLM"/>
    </source>
</evidence>
<gene>
    <name evidence="1" type="ordered locus">NE1197</name>
</gene>
<keyword evidence="2" id="KW-1185">Reference proteome</keyword>
<name>Q82VA1_NITEU</name>
<sequence>MRTMIQILVAVLMALTVLSVHAERRPHLVLAGPLAAVSFPLIHMVESGTLADLAETVEFVSWRDPDQLRVLALKNKADVLAMPTNVAANLYNRGTDLELINVSTWGILWLVSRRDKLETLADLKGEEIAIPFRADMPDLLFGLISEAQGLDPRHDFKLRYVATPMDAMQLLIARRIDHALLAEPAVSMALRRTQSFPISVIAPELHRSIDLQAEWGRVLERAPRIPQAGIVAMGTIRHDPDLIARIHDAYRNSLAWCQANALECGRLVATYTDMLSAEAVSDAIAVSPLEAVPAAAARNELEFLFTTLMHRNPAVIGGRMPDDDFYGHGSP</sequence>
<dbReference type="Gene3D" id="3.40.190.10">
    <property type="entry name" value="Periplasmic binding protein-like II"/>
    <property type="match status" value="2"/>
</dbReference>
<dbReference type="eggNOG" id="COG0715">
    <property type="taxonomic scope" value="Bacteria"/>
</dbReference>
<organism evidence="1 2">
    <name type="scientific">Nitrosomonas europaea (strain ATCC 19718 / CIP 103999 / KCTC 2705 / NBRC 14298)</name>
    <dbReference type="NCBI Taxonomy" id="228410"/>
    <lineage>
        <taxon>Bacteria</taxon>
        <taxon>Pseudomonadati</taxon>
        <taxon>Pseudomonadota</taxon>
        <taxon>Betaproteobacteria</taxon>
        <taxon>Nitrosomonadales</taxon>
        <taxon>Nitrosomonadaceae</taxon>
        <taxon>Nitrosomonas</taxon>
    </lineage>
</organism>
<evidence type="ECO:0000313" key="1">
    <source>
        <dbReference type="EMBL" id="CAD85108.1"/>
    </source>
</evidence>